<feature type="transmembrane region" description="Helical" evidence="2">
    <location>
        <begin position="473"/>
        <end position="498"/>
    </location>
</feature>
<gene>
    <name evidence="3" type="ORF">G6011_01188</name>
</gene>
<feature type="compositionally biased region" description="Basic residues" evidence="1">
    <location>
        <begin position="721"/>
        <end position="732"/>
    </location>
</feature>
<feature type="transmembrane region" description="Helical" evidence="2">
    <location>
        <begin position="259"/>
        <end position="280"/>
    </location>
</feature>
<reference evidence="3" key="1">
    <citation type="submission" date="2021-07" db="EMBL/GenBank/DDBJ databases">
        <title>Genome Resource of American Ginseng Black Spot Pathogen Alternaria panax.</title>
        <authorList>
            <person name="Qiu C."/>
            <person name="Wang W."/>
            <person name="Liu Z."/>
        </authorList>
    </citation>
    <scope>NUCLEOTIDE SEQUENCE</scope>
    <source>
        <strain evidence="3">BNCC115425</strain>
    </source>
</reference>
<accession>A0AAD4IK68</accession>
<feature type="compositionally biased region" description="Basic and acidic residues" evidence="1">
    <location>
        <begin position="8"/>
        <end position="24"/>
    </location>
</feature>
<feature type="region of interest" description="Disordered" evidence="1">
    <location>
        <begin position="1"/>
        <end position="44"/>
    </location>
</feature>
<keyword evidence="2" id="KW-1133">Transmembrane helix</keyword>
<feature type="compositionally biased region" description="Polar residues" evidence="1">
    <location>
        <begin position="27"/>
        <end position="42"/>
    </location>
</feature>
<evidence type="ECO:0000256" key="1">
    <source>
        <dbReference type="SAM" id="MobiDB-lite"/>
    </source>
</evidence>
<feature type="region of interest" description="Disordered" evidence="1">
    <location>
        <begin position="593"/>
        <end position="620"/>
    </location>
</feature>
<keyword evidence="2" id="KW-0812">Transmembrane</keyword>
<name>A0AAD4IK68_9PLEO</name>
<feature type="compositionally biased region" description="Basic and acidic residues" evidence="1">
    <location>
        <begin position="679"/>
        <end position="689"/>
    </location>
</feature>
<feature type="compositionally biased region" description="Polar residues" evidence="1">
    <location>
        <begin position="609"/>
        <end position="618"/>
    </location>
</feature>
<dbReference type="EMBL" id="JAANER010000001">
    <property type="protein sequence ID" value="KAG9196067.1"/>
    <property type="molecule type" value="Genomic_DNA"/>
</dbReference>
<evidence type="ECO:0000313" key="4">
    <source>
        <dbReference type="Proteomes" id="UP001199106"/>
    </source>
</evidence>
<proteinExistence type="predicted"/>
<evidence type="ECO:0000256" key="2">
    <source>
        <dbReference type="SAM" id="Phobius"/>
    </source>
</evidence>
<keyword evidence="2" id="KW-0472">Membrane</keyword>
<organism evidence="3 4">
    <name type="scientific">Alternaria panax</name>
    <dbReference type="NCBI Taxonomy" id="48097"/>
    <lineage>
        <taxon>Eukaryota</taxon>
        <taxon>Fungi</taxon>
        <taxon>Dikarya</taxon>
        <taxon>Ascomycota</taxon>
        <taxon>Pezizomycotina</taxon>
        <taxon>Dothideomycetes</taxon>
        <taxon>Pleosporomycetidae</taxon>
        <taxon>Pleosporales</taxon>
        <taxon>Pleosporineae</taxon>
        <taxon>Pleosporaceae</taxon>
        <taxon>Alternaria</taxon>
        <taxon>Alternaria sect. Panax</taxon>
    </lineage>
</organism>
<dbReference type="AlphaFoldDB" id="A0AAD4IK68"/>
<keyword evidence="4" id="KW-1185">Reference proteome</keyword>
<feature type="region of interest" description="Disordered" evidence="1">
    <location>
        <begin position="657"/>
        <end position="732"/>
    </location>
</feature>
<sequence length="732" mass="83725">MALWITTRTDDDAGADTDKKEQDIKVASTSINSASESLSSPAHPQRERITTWGNDSVQESRFARWDWRSKARWKVQWTWFFHDACLGIWNGAKWTTKKIKNAPMWKHVRWSKKQFYAFCLVVTWVVVPMTLIGYLTPFTSIFADKIMSCGDNFYGMPQNATVTGIEKLFALDATFGRFTFSQVKAIDVLWDLLVGKGAQALAWWASYNVFCDALLRAIERHPASFEIFQRIGSEGPGLHTLWTLTKELWNAKSARTRTLFFYMFWSTGYVLLVPIVLGAMTGYDSTSIAWIDLEGENNIIPASQLQETWVIRGTKNTTNTGTKNETFKESACADKDLRPDYNYIASHRDRNCDCQMSNGTMVTAKERNQHFNSYYYYSSPFVYENCSFNYPNNTQTWTDHDIRYYISSKSNLRPDDTYACNATIPVTINGKTYDADDLDAEYGYCYNGVGYNYDYLSNKSRCLPDTANPSYQWGFATLMSGLFILVTAIWTLSMYVLWQDAQFNCKLVKSGYRLTPLRAAFTMAVAARRRTGMGGKELVRAKNSGLERELYGKNGTRGTIIEGHLFVENVEDEAEEKEDRNIRREWIPRTPLSPLSPAYTPGKEKEKNWPSSPSSSVGDQEIRSLVRSDTDISIHVLDDEELRKRYLRGVEEARLSRKPLSRESTWVEESMWESSPKLPRYDERGHNNEADGVGDAARDGHEDGNADGFDEQSGKKDKKERARLKKARRPSQ</sequence>
<comment type="caution">
    <text evidence="3">The sequence shown here is derived from an EMBL/GenBank/DDBJ whole genome shotgun (WGS) entry which is preliminary data.</text>
</comment>
<feature type="transmembrane region" description="Helical" evidence="2">
    <location>
        <begin position="115"/>
        <end position="135"/>
    </location>
</feature>
<protein>
    <submittedName>
        <fullName evidence="3">Uncharacterized protein</fullName>
    </submittedName>
</protein>
<dbReference type="Proteomes" id="UP001199106">
    <property type="component" value="Unassembled WGS sequence"/>
</dbReference>
<evidence type="ECO:0000313" key="3">
    <source>
        <dbReference type="EMBL" id="KAG9196067.1"/>
    </source>
</evidence>